<dbReference type="AlphaFoldDB" id="A0A4Z0BHF3"/>
<dbReference type="CDD" id="cd19166">
    <property type="entry name" value="HemeO-bac"/>
    <property type="match status" value="1"/>
</dbReference>
<reference evidence="1 2" key="1">
    <citation type="submission" date="2019-03" db="EMBL/GenBank/DDBJ databases">
        <title>Ramlibacter rhizophilus CCTCC AB2015357, whole genome shotgun sequence.</title>
        <authorList>
            <person name="Zhang X."/>
            <person name="Feng G."/>
            <person name="Zhu H."/>
        </authorList>
    </citation>
    <scope>NUCLEOTIDE SEQUENCE [LARGE SCALE GENOMIC DNA]</scope>
    <source>
        <strain evidence="1 2">CCTCC AB2015357</strain>
    </source>
</reference>
<dbReference type="SUPFAM" id="SSF48613">
    <property type="entry name" value="Heme oxygenase-like"/>
    <property type="match status" value="1"/>
</dbReference>
<dbReference type="RefSeq" id="WP_135285896.1">
    <property type="nucleotide sequence ID" value="NZ_SMLL01000005.1"/>
</dbReference>
<name>A0A4Z0BHF3_9BURK</name>
<keyword evidence="2" id="KW-1185">Reference proteome</keyword>
<dbReference type="Proteomes" id="UP000297564">
    <property type="component" value="Unassembled WGS sequence"/>
</dbReference>
<comment type="caution">
    <text evidence="1">The sequence shown here is derived from an EMBL/GenBank/DDBJ whole genome shotgun (WGS) entry which is preliminary data.</text>
</comment>
<gene>
    <name evidence="1" type="ORF">EZ242_14605</name>
</gene>
<dbReference type="InterPro" id="IPR016084">
    <property type="entry name" value="Haem_Oase-like_multi-hlx"/>
</dbReference>
<evidence type="ECO:0000313" key="1">
    <source>
        <dbReference type="EMBL" id="TFY98745.1"/>
    </source>
</evidence>
<dbReference type="InterPro" id="IPR016053">
    <property type="entry name" value="Haem_Oase-like"/>
</dbReference>
<accession>A0A4Z0BHF3</accession>
<organism evidence="1 2">
    <name type="scientific">Ramlibacter rhizophilus</name>
    <dbReference type="NCBI Taxonomy" id="1781167"/>
    <lineage>
        <taxon>Bacteria</taxon>
        <taxon>Pseudomonadati</taxon>
        <taxon>Pseudomonadota</taxon>
        <taxon>Betaproteobacteria</taxon>
        <taxon>Burkholderiales</taxon>
        <taxon>Comamonadaceae</taxon>
        <taxon>Ramlibacter</taxon>
    </lineage>
</organism>
<dbReference type="GO" id="GO:0004392">
    <property type="term" value="F:heme oxygenase (decyclizing) activity"/>
    <property type="evidence" value="ECO:0007669"/>
    <property type="project" value="InterPro"/>
</dbReference>
<dbReference type="EMBL" id="SMLL01000005">
    <property type="protein sequence ID" value="TFY98745.1"/>
    <property type="molecule type" value="Genomic_DNA"/>
</dbReference>
<evidence type="ECO:0000313" key="2">
    <source>
        <dbReference type="Proteomes" id="UP000297564"/>
    </source>
</evidence>
<dbReference type="Pfam" id="PF01126">
    <property type="entry name" value="Heme_oxygenase"/>
    <property type="match status" value="1"/>
</dbReference>
<dbReference type="Gene3D" id="1.20.910.10">
    <property type="entry name" value="Heme oxygenase-like"/>
    <property type="match status" value="1"/>
</dbReference>
<dbReference type="OrthoDB" id="114943at2"/>
<protein>
    <submittedName>
        <fullName evidence="1">Biliverdin-producing heme oxygenase</fullName>
    </submittedName>
</protein>
<dbReference type="GO" id="GO:0006788">
    <property type="term" value="P:heme oxidation"/>
    <property type="evidence" value="ECO:0007669"/>
    <property type="project" value="InterPro"/>
</dbReference>
<proteinExistence type="predicted"/>
<sequence>MTGAGPPSIDTLAALRAATAAQHRAIEAQLHLEQLDSRARLAATLQGFDAFLADWEPRVAAALPREDRDWFEAHRRGPWAAQDLQALGAPRLAPRAAPQIGLPCAASAFGSLYVLEGSALGGQVIGRHLRDTLGVTDTDGGRYFTGRGLHTGRLWKEFRERLQARVSTPADIERACHAARSTFEALGEALRETAR</sequence>